<evidence type="ECO:0000313" key="3">
    <source>
        <dbReference type="Proteomes" id="UP001595075"/>
    </source>
</evidence>
<evidence type="ECO:0000256" key="1">
    <source>
        <dbReference type="SAM" id="MobiDB-lite"/>
    </source>
</evidence>
<dbReference type="Proteomes" id="UP001595075">
    <property type="component" value="Unassembled WGS sequence"/>
</dbReference>
<feature type="region of interest" description="Disordered" evidence="1">
    <location>
        <begin position="43"/>
        <end position="111"/>
    </location>
</feature>
<evidence type="ECO:0000313" key="2">
    <source>
        <dbReference type="EMBL" id="KAL2064064.1"/>
    </source>
</evidence>
<feature type="region of interest" description="Disordered" evidence="1">
    <location>
        <begin position="1"/>
        <end position="30"/>
    </location>
</feature>
<gene>
    <name evidence="2" type="ORF">VTL71DRAFT_4558</name>
</gene>
<keyword evidence="3" id="KW-1185">Reference proteome</keyword>
<name>A0ABR4C2D6_9HELO</name>
<reference evidence="2 3" key="1">
    <citation type="journal article" date="2024" name="Commun. Biol.">
        <title>Comparative genomic analysis of thermophilic fungi reveals convergent evolutionary adaptations and gene losses.</title>
        <authorList>
            <person name="Steindorff A.S."/>
            <person name="Aguilar-Pontes M.V."/>
            <person name="Robinson A.J."/>
            <person name="Andreopoulos B."/>
            <person name="LaButti K."/>
            <person name="Kuo A."/>
            <person name="Mondo S."/>
            <person name="Riley R."/>
            <person name="Otillar R."/>
            <person name="Haridas S."/>
            <person name="Lipzen A."/>
            <person name="Grimwood J."/>
            <person name="Schmutz J."/>
            <person name="Clum A."/>
            <person name="Reid I.D."/>
            <person name="Moisan M.C."/>
            <person name="Butler G."/>
            <person name="Nguyen T.T.M."/>
            <person name="Dewar K."/>
            <person name="Conant G."/>
            <person name="Drula E."/>
            <person name="Henrissat B."/>
            <person name="Hansel C."/>
            <person name="Singer S."/>
            <person name="Hutchinson M.I."/>
            <person name="de Vries R.P."/>
            <person name="Natvig D.O."/>
            <person name="Powell A.J."/>
            <person name="Tsang A."/>
            <person name="Grigoriev I.V."/>
        </authorList>
    </citation>
    <scope>NUCLEOTIDE SEQUENCE [LARGE SCALE GENOMIC DNA]</scope>
    <source>
        <strain evidence="2 3">CBS 494.80</strain>
    </source>
</reference>
<sequence length="252" mass="28459">METVKPIDSPRSSKSIERNNDSDNLLLGRPTSEDLIQFNDRTGHHRLIPQSARNFFHRDQKRRSSTRDAPSTSTNSDEHTRIIPTRRPDDKPAGQPAGEPAGEPTSQPITAQPHRTVLCIRNNGGIGFHAVAMGKRLTAKSLIRECDRCVEPYTIKQILYWNPFFKCWTGAIASGTLDLMKADAENFKIDILHVFVLRTDLELGGTETAADLPFMKEDGDSRWRVAPMIWLRIEMEEPTMGNEALEDIGLFY</sequence>
<feature type="compositionally biased region" description="Basic and acidic residues" evidence="1">
    <location>
        <begin position="76"/>
        <end position="92"/>
    </location>
</feature>
<protein>
    <submittedName>
        <fullName evidence="2">Uncharacterized protein</fullName>
    </submittedName>
</protein>
<organism evidence="2 3">
    <name type="scientific">Oculimacula yallundae</name>
    <dbReference type="NCBI Taxonomy" id="86028"/>
    <lineage>
        <taxon>Eukaryota</taxon>
        <taxon>Fungi</taxon>
        <taxon>Dikarya</taxon>
        <taxon>Ascomycota</taxon>
        <taxon>Pezizomycotina</taxon>
        <taxon>Leotiomycetes</taxon>
        <taxon>Helotiales</taxon>
        <taxon>Ploettnerulaceae</taxon>
        <taxon>Oculimacula</taxon>
    </lineage>
</organism>
<accession>A0ABR4C2D6</accession>
<comment type="caution">
    <text evidence="2">The sequence shown here is derived from an EMBL/GenBank/DDBJ whole genome shotgun (WGS) entry which is preliminary data.</text>
</comment>
<dbReference type="EMBL" id="JAZHXI010000014">
    <property type="protein sequence ID" value="KAL2064064.1"/>
    <property type="molecule type" value="Genomic_DNA"/>
</dbReference>
<proteinExistence type="predicted"/>